<dbReference type="Proteomes" id="UP000053201">
    <property type="component" value="Unassembled WGS sequence"/>
</dbReference>
<sequence>MPRRSHKGLAQICFLPTDPPWFQAHLITSDSSSLSILGTPAPPDAHPPIHSCCAPTPFWALRIREWQSDEEARCIVQQWGGFESDVVELSSIFVGCEGGQEVEADEGRVEFVTSLLKVEEDAEKHMKRYFRQLTPTTNATICLGQMSLENVNFQPCSSHSESDDIPGTVDDEDESHTECSMDESRHNSDDNNRGWSDREGFDKNDMLNANSDDNDADKSDTDHSLARPMWNELDAQF</sequence>
<evidence type="ECO:0000256" key="1">
    <source>
        <dbReference type="SAM" id="MobiDB-lite"/>
    </source>
</evidence>
<accession>A0A0L0HJ46</accession>
<evidence type="ECO:0000313" key="2">
    <source>
        <dbReference type="EMBL" id="KND00920.1"/>
    </source>
</evidence>
<dbReference type="EMBL" id="KQ257455">
    <property type="protein sequence ID" value="KND00920.1"/>
    <property type="molecule type" value="Genomic_DNA"/>
</dbReference>
<organism evidence="2 3">
    <name type="scientific">Spizellomyces punctatus (strain DAOM BR117)</name>
    <dbReference type="NCBI Taxonomy" id="645134"/>
    <lineage>
        <taxon>Eukaryota</taxon>
        <taxon>Fungi</taxon>
        <taxon>Fungi incertae sedis</taxon>
        <taxon>Chytridiomycota</taxon>
        <taxon>Chytridiomycota incertae sedis</taxon>
        <taxon>Chytridiomycetes</taxon>
        <taxon>Spizellomycetales</taxon>
        <taxon>Spizellomycetaceae</taxon>
        <taxon>Spizellomyces</taxon>
    </lineage>
</organism>
<protein>
    <submittedName>
        <fullName evidence="2">Uncharacterized protein</fullName>
    </submittedName>
</protein>
<dbReference type="InParanoid" id="A0A0L0HJ46"/>
<dbReference type="AlphaFoldDB" id="A0A0L0HJ46"/>
<feature type="region of interest" description="Disordered" evidence="1">
    <location>
        <begin position="154"/>
        <end position="237"/>
    </location>
</feature>
<gene>
    <name evidence="2" type="ORF">SPPG_04020</name>
</gene>
<dbReference type="RefSeq" id="XP_016608959.1">
    <property type="nucleotide sequence ID" value="XM_016752268.1"/>
</dbReference>
<feature type="compositionally biased region" description="Basic and acidic residues" evidence="1">
    <location>
        <begin position="176"/>
        <end position="205"/>
    </location>
</feature>
<feature type="compositionally biased region" description="Basic and acidic residues" evidence="1">
    <location>
        <begin position="216"/>
        <end position="225"/>
    </location>
</feature>
<dbReference type="OrthoDB" id="2112509at2759"/>
<evidence type="ECO:0000313" key="3">
    <source>
        <dbReference type="Proteomes" id="UP000053201"/>
    </source>
</evidence>
<reference evidence="2 3" key="1">
    <citation type="submission" date="2009-08" db="EMBL/GenBank/DDBJ databases">
        <title>The Genome Sequence of Spizellomyces punctatus strain DAOM BR117.</title>
        <authorList>
            <consortium name="The Broad Institute Genome Sequencing Platform"/>
            <person name="Russ C."/>
            <person name="Cuomo C."/>
            <person name="Shea T."/>
            <person name="Young S.K."/>
            <person name="Zeng Q."/>
            <person name="Koehrsen M."/>
            <person name="Haas B."/>
            <person name="Borodovsky M."/>
            <person name="Guigo R."/>
            <person name="Alvarado L."/>
            <person name="Berlin A."/>
            <person name="Bochicchio J."/>
            <person name="Borenstein D."/>
            <person name="Chapman S."/>
            <person name="Chen Z."/>
            <person name="Engels R."/>
            <person name="Freedman E."/>
            <person name="Gellesch M."/>
            <person name="Goldberg J."/>
            <person name="Griggs A."/>
            <person name="Gujja S."/>
            <person name="Heiman D."/>
            <person name="Hepburn T."/>
            <person name="Howarth C."/>
            <person name="Jen D."/>
            <person name="Larson L."/>
            <person name="Lewis B."/>
            <person name="Mehta T."/>
            <person name="Park D."/>
            <person name="Pearson M."/>
            <person name="Roberts A."/>
            <person name="Saif S."/>
            <person name="Shenoy N."/>
            <person name="Sisk P."/>
            <person name="Stolte C."/>
            <person name="Sykes S."/>
            <person name="Thomson T."/>
            <person name="Walk T."/>
            <person name="White J."/>
            <person name="Yandava C."/>
            <person name="Burger G."/>
            <person name="Gray M.W."/>
            <person name="Holland P.W.H."/>
            <person name="King N."/>
            <person name="Lang F.B.F."/>
            <person name="Roger A.J."/>
            <person name="Ruiz-Trillo I."/>
            <person name="Lander E."/>
            <person name="Nusbaum C."/>
        </authorList>
    </citation>
    <scope>NUCLEOTIDE SEQUENCE [LARGE SCALE GENOMIC DNA]</scope>
    <source>
        <strain evidence="2 3">DAOM BR117</strain>
    </source>
</reference>
<dbReference type="GeneID" id="27687497"/>
<dbReference type="VEuPathDB" id="FungiDB:SPPG_04020"/>
<proteinExistence type="predicted"/>
<name>A0A0L0HJ46_SPIPD</name>
<keyword evidence="3" id="KW-1185">Reference proteome</keyword>